<evidence type="ECO:0000256" key="11">
    <source>
        <dbReference type="ARBA" id="ARBA00023175"/>
    </source>
</evidence>
<dbReference type="PANTHER" id="PTHR45703">
    <property type="entry name" value="DYNEIN HEAVY CHAIN"/>
    <property type="match status" value="1"/>
</dbReference>
<evidence type="ECO:0000256" key="8">
    <source>
        <dbReference type="ARBA" id="ARBA00023017"/>
    </source>
</evidence>
<dbReference type="GO" id="GO:0005874">
    <property type="term" value="C:microtubule"/>
    <property type="evidence" value="ECO:0007669"/>
    <property type="project" value="UniProtKB-KW"/>
</dbReference>
<evidence type="ECO:0000256" key="2">
    <source>
        <dbReference type="ARBA" id="ARBA00008887"/>
    </source>
</evidence>
<evidence type="ECO:0000256" key="5">
    <source>
        <dbReference type="ARBA" id="ARBA00022737"/>
    </source>
</evidence>
<evidence type="ECO:0000256" key="3">
    <source>
        <dbReference type="ARBA" id="ARBA00022490"/>
    </source>
</evidence>
<dbReference type="GO" id="GO:0030286">
    <property type="term" value="C:dynein complex"/>
    <property type="evidence" value="ECO:0007669"/>
    <property type="project" value="UniProtKB-KW"/>
</dbReference>
<dbReference type="FunFam" id="3.20.180.20:FF:000001">
    <property type="entry name" value="Dynein axonemal heavy chain 5"/>
    <property type="match status" value="1"/>
</dbReference>
<evidence type="ECO:0000256" key="7">
    <source>
        <dbReference type="ARBA" id="ARBA00022840"/>
    </source>
</evidence>
<reference evidence="15 16" key="1">
    <citation type="submission" date="2024-04" db="EMBL/GenBank/DDBJ databases">
        <authorList>
            <consortium name="Genoscope - CEA"/>
            <person name="William W."/>
        </authorList>
    </citation>
    <scope>NUCLEOTIDE SEQUENCE [LARGE SCALE GENOMIC DNA]</scope>
</reference>
<keyword evidence="9" id="KW-0175">Coiled coil</keyword>
<keyword evidence="3" id="KW-0963">Cytoplasm</keyword>
<gene>
    <name evidence="15" type="ORF">GSLYS_00009596001</name>
</gene>
<keyword evidence="11" id="KW-0505">Motor protein</keyword>
<proteinExistence type="inferred from homology"/>
<evidence type="ECO:0000259" key="14">
    <source>
        <dbReference type="Pfam" id="PF08393"/>
    </source>
</evidence>
<dbReference type="InterPro" id="IPR042228">
    <property type="entry name" value="Dynein_linker_3"/>
</dbReference>
<dbReference type="EMBL" id="CAXITT010000207">
    <property type="protein sequence ID" value="CAL1535636.1"/>
    <property type="molecule type" value="Genomic_DNA"/>
</dbReference>
<dbReference type="GO" id="GO:0045505">
    <property type="term" value="F:dynein intermediate chain binding"/>
    <property type="evidence" value="ECO:0007669"/>
    <property type="project" value="InterPro"/>
</dbReference>
<evidence type="ECO:0000256" key="6">
    <source>
        <dbReference type="ARBA" id="ARBA00022741"/>
    </source>
</evidence>
<dbReference type="Gene3D" id="3.20.180.20">
    <property type="entry name" value="Dynein heavy chain, N-terminal domain 2"/>
    <property type="match status" value="1"/>
</dbReference>
<dbReference type="GO" id="GO:0051959">
    <property type="term" value="F:dynein light intermediate chain binding"/>
    <property type="evidence" value="ECO:0007669"/>
    <property type="project" value="InterPro"/>
</dbReference>
<name>A0AAV2HNK7_LYMST</name>
<dbReference type="AlphaFoldDB" id="A0AAV2HNK7"/>
<dbReference type="FunFam" id="1.20.140.100:FF:000001">
    <property type="entry name" value="dynein heavy chain 17, axonemal"/>
    <property type="match status" value="1"/>
</dbReference>
<sequence>MTSKYIAHFLEQVSTWQQKLSVTDQVISIYMQVQRTWMHLESIFIGSEDIRKQLPEDTDRFERVDNNFKEIASEMSVTKIVVDACNQPRLYDRLDSIQKELVKCEKALAEYLETKRLAFPRFYFVSSADLLDILSNGNNPPVVAKQLTKLFDSLANLEIAKGDPPMAHAMFSKEGERIKLEHVCDLSGQVEVWLNRVEDDMKATIRKEMSEAVASYEEKPREKWIFDYPAQVM</sequence>
<dbReference type="Pfam" id="PF08393">
    <property type="entry name" value="DHC_N2"/>
    <property type="match status" value="1"/>
</dbReference>
<keyword evidence="6" id="KW-0547">Nucleotide-binding</keyword>
<keyword evidence="16" id="KW-1185">Reference proteome</keyword>
<dbReference type="GO" id="GO:0007018">
    <property type="term" value="P:microtubule-based movement"/>
    <property type="evidence" value="ECO:0007669"/>
    <property type="project" value="InterPro"/>
</dbReference>
<keyword evidence="13" id="KW-0966">Cell projection</keyword>
<dbReference type="Gene3D" id="1.20.140.100">
    <property type="entry name" value="Dynein heavy chain, N-terminal domain 2"/>
    <property type="match status" value="1"/>
</dbReference>
<dbReference type="InterPro" id="IPR026983">
    <property type="entry name" value="DHC"/>
</dbReference>
<evidence type="ECO:0000256" key="4">
    <source>
        <dbReference type="ARBA" id="ARBA00022701"/>
    </source>
</evidence>
<accession>A0AAV2HNK7</accession>
<keyword evidence="12" id="KW-0206">Cytoskeleton</keyword>
<comment type="subcellular location">
    <subcellularLocation>
        <location evidence="1">Cytoplasm</location>
        <location evidence="1">Cytoskeleton</location>
        <location evidence="1">Cilium axoneme</location>
    </subcellularLocation>
</comment>
<dbReference type="GO" id="GO:0005930">
    <property type="term" value="C:axoneme"/>
    <property type="evidence" value="ECO:0007669"/>
    <property type="project" value="UniProtKB-SubCell"/>
</dbReference>
<evidence type="ECO:0000256" key="9">
    <source>
        <dbReference type="ARBA" id="ARBA00023054"/>
    </source>
</evidence>
<feature type="non-terminal residue" evidence="15">
    <location>
        <position position="233"/>
    </location>
</feature>
<keyword evidence="8" id="KW-0243">Dynein</keyword>
<keyword evidence="10" id="KW-0969">Cilium</keyword>
<dbReference type="InterPro" id="IPR013602">
    <property type="entry name" value="Dynein_heavy_linker"/>
</dbReference>
<keyword evidence="5" id="KW-0677">Repeat</keyword>
<evidence type="ECO:0000256" key="12">
    <source>
        <dbReference type="ARBA" id="ARBA00023212"/>
    </source>
</evidence>
<protein>
    <recommendedName>
        <fullName evidence="14">Dynein heavy chain linker domain-containing protein</fullName>
    </recommendedName>
</protein>
<evidence type="ECO:0000256" key="10">
    <source>
        <dbReference type="ARBA" id="ARBA00023069"/>
    </source>
</evidence>
<dbReference type="PANTHER" id="PTHR45703:SF8">
    <property type="entry name" value="DYNEINS HEAVY CHAIN"/>
    <property type="match status" value="1"/>
</dbReference>
<evidence type="ECO:0000256" key="13">
    <source>
        <dbReference type="ARBA" id="ARBA00023273"/>
    </source>
</evidence>
<comment type="similarity">
    <text evidence="2">Belongs to the dynein heavy chain family.</text>
</comment>
<keyword evidence="4" id="KW-0493">Microtubule</keyword>
<evidence type="ECO:0000256" key="1">
    <source>
        <dbReference type="ARBA" id="ARBA00004430"/>
    </source>
</evidence>
<evidence type="ECO:0000313" key="15">
    <source>
        <dbReference type="EMBL" id="CAL1535636.1"/>
    </source>
</evidence>
<dbReference type="InterPro" id="IPR042222">
    <property type="entry name" value="Dynein_2_N"/>
</dbReference>
<feature type="domain" description="Dynein heavy chain linker" evidence="14">
    <location>
        <begin position="2"/>
        <end position="212"/>
    </location>
</feature>
<organism evidence="15 16">
    <name type="scientific">Lymnaea stagnalis</name>
    <name type="common">Great pond snail</name>
    <name type="synonym">Helix stagnalis</name>
    <dbReference type="NCBI Taxonomy" id="6523"/>
    <lineage>
        <taxon>Eukaryota</taxon>
        <taxon>Metazoa</taxon>
        <taxon>Spiralia</taxon>
        <taxon>Lophotrochozoa</taxon>
        <taxon>Mollusca</taxon>
        <taxon>Gastropoda</taxon>
        <taxon>Heterobranchia</taxon>
        <taxon>Euthyneura</taxon>
        <taxon>Panpulmonata</taxon>
        <taxon>Hygrophila</taxon>
        <taxon>Lymnaeoidea</taxon>
        <taxon>Lymnaeidae</taxon>
        <taxon>Lymnaea</taxon>
    </lineage>
</organism>
<keyword evidence="7" id="KW-0067">ATP-binding</keyword>
<comment type="caution">
    <text evidence="15">The sequence shown here is derived from an EMBL/GenBank/DDBJ whole genome shotgun (WGS) entry which is preliminary data.</text>
</comment>
<dbReference type="GO" id="GO:0005524">
    <property type="term" value="F:ATP binding"/>
    <property type="evidence" value="ECO:0007669"/>
    <property type="project" value="UniProtKB-KW"/>
</dbReference>
<dbReference type="Proteomes" id="UP001497497">
    <property type="component" value="Unassembled WGS sequence"/>
</dbReference>
<evidence type="ECO:0000313" key="16">
    <source>
        <dbReference type="Proteomes" id="UP001497497"/>
    </source>
</evidence>